<comment type="caution">
    <text evidence="3">The sequence shown here is derived from an EMBL/GenBank/DDBJ whole genome shotgun (WGS) entry which is preliminary data.</text>
</comment>
<feature type="domain" description="Acyl-CoA thioesterase-like C-terminal" evidence="2">
    <location>
        <begin position="122"/>
        <end position="254"/>
    </location>
</feature>
<organism evidence="3 4">
    <name type="scientific">Mycolicibacterium komossense</name>
    <dbReference type="NCBI Taxonomy" id="1779"/>
    <lineage>
        <taxon>Bacteria</taxon>
        <taxon>Bacillati</taxon>
        <taxon>Actinomycetota</taxon>
        <taxon>Actinomycetes</taxon>
        <taxon>Mycobacteriales</taxon>
        <taxon>Mycobacteriaceae</taxon>
        <taxon>Mycolicibacterium</taxon>
    </lineage>
</organism>
<protein>
    <submittedName>
        <fullName evidence="3">Thioesterase family protein</fullName>
    </submittedName>
</protein>
<dbReference type="InterPro" id="IPR049450">
    <property type="entry name" value="ACOT8-like_C"/>
</dbReference>
<evidence type="ECO:0000259" key="2">
    <source>
        <dbReference type="Pfam" id="PF20789"/>
    </source>
</evidence>
<feature type="domain" description="Acyl-CoA thioesterase-like N-terminal HotDog" evidence="1">
    <location>
        <begin position="30"/>
        <end position="105"/>
    </location>
</feature>
<dbReference type="InterPro" id="IPR042171">
    <property type="entry name" value="Acyl-CoA_hotdog"/>
</dbReference>
<proteinExistence type="predicted"/>
<sequence>MGQAQVTPYFEREGETFVPNEIAQGGWGPTLGGQVVGGLLAREIERVTADAELQPARLTVDIMRRVSMEPVRATSTVVRSGRRMQAVDASLIQGGEEVARASALYLRRGEQPDEQVWTTPVEMPPVPDEPEEWPSAIPMFVAPYGREPDSNGKGFAWQHDGRRYAWVYDFRELVRGEKLTPFVRAAMAVDVTASLTNFGLSGLAFINADYTMLLSRLPEGEFIGMASLTHYSAGGVAIATASLFDRRGPIGSGVSTAIANPNFKPTGSQAIP</sequence>
<reference evidence="3 4" key="1">
    <citation type="journal article" date="2022" name="BMC Genomics">
        <title>Comparative genome analysis of mycobacteria focusing on tRNA and non-coding RNA.</title>
        <authorList>
            <person name="Behra P.R.K."/>
            <person name="Pettersson B.M.F."/>
            <person name="Ramesh M."/>
            <person name="Das S."/>
            <person name="Dasgupta S."/>
            <person name="Kirsebom L.A."/>
        </authorList>
    </citation>
    <scope>NUCLEOTIDE SEQUENCE [LARGE SCALE GENOMIC DNA]</scope>
    <source>
        <strain evidence="3 4">DSM 44078</strain>
    </source>
</reference>
<dbReference type="InterPro" id="IPR029069">
    <property type="entry name" value="HotDog_dom_sf"/>
</dbReference>
<evidence type="ECO:0000313" key="4">
    <source>
        <dbReference type="Proteomes" id="UP001526201"/>
    </source>
</evidence>
<dbReference type="InterPro" id="IPR049449">
    <property type="entry name" value="TesB_ACOT8-like_N"/>
</dbReference>
<evidence type="ECO:0000313" key="3">
    <source>
        <dbReference type="EMBL" id="MCV7227015.1"/>
    </source>
</evidence>
<dbReference type="Gene3D" id="2.40.160.210">
    <property type="entry name" value="Acyl-CoA thioesterase, double hotdog domain"/>
    <property type="match status" value="1"/>
</dbReference>
<dbReference type="Proteomes" id="UP001526201">
    <property type="component" value="Unassembled WGS sequence"/>
</dbReference>
<name>A0ABT3CC03_9MYCO</name>
<dbReference type="Pfam" id="PF13622">
    <property type="entry name" value="4HBT_3"/>
    <property type="match status" value="1"/>
</dbReference>
<dbReference type="Pfam" id="PF20789">
    <property type="entry name" value="4HBT_3C"/>
    <property type="match status" value="1"/>
</dbReference>
<dbReference type="SUPFAM" id="SSF54637">
    <property type="entry name" value="Thioesterase/thiol ester dehydrase-isomerase"/>
    <property type="match status" value="2"/>
</dbReference>
<dbReference type="RefSeq" id="WP_264067940.1">
    <property type="nucleotide sequence ID" value="NZ_JACKTY010000029.1"/>
</dbReference>
<accession>A0ABT3CC03</accession>
<dbReference type="EMBL" id="JACKTY010000029">
    <property type="protein sequence ID" value="MCV7227015.1"/>
    <property type="molecule type" value="Genomic_DNA"/>
</dbReference>
<evidence type="ECO:0000259" key="1">
    <source>
        <dbReference type="Pfam" id="PF13622"/>
    </source>
</evidence>
<gene>
    <name evidence="3" type="ORF">H7J73_13350</name>
</gene>
<keyword evidence="4" id="KW-1185">Reference proteome</keyword>